<keyword evidence="4" id="KW-0472">Membrane</keyword>
<dbReference type="GO" id="GO:0016491">
    <property type="term" value="F:oxidoreductase activity"/>
    <property type="evidence" value="ECO:0007669"/>
    <property type="project" value="UniProtKB-KW"/>
</dbReference>
<dbReference type="InterPro" id="IPR012727">
    <property type="entry name" value="Gly_oxidase_ThiO"/>
</dbReference>
<dbReference type="EMBL" id="NVQC01000011">
    <property type="protein sequence ID" value="PTL36796.1"/>
    <property type="molecule type" value="Genomic_DNA"/>
</dbReference>
<dbReference type="InterPro" id="IPR006076">
    <property type="entry name" value="FAD-dep_OxRdtase"/>
</dbReference>
<dbReference type="Proteomes" id="UP000241436">
    <property type="component" value="Unassembled WGS sequence"/>
</dbReference>
<evidence type="ECO:0000256" key="4">
    <source>
        <dbReference type="SAM" id="Phobius"/>
    </source>
</evidence>
<comment type="pathway">
    <text evidence="1">Cofactor biosynthesis; thiamine diphosphate biosynthesis.</text>
</comment>
<dbReference type="OrthoDB" id="9794226at2"/>
<dbReference type="GO" id="GO:0009228">
    <property type="term" value="P:thiamine biosynthetic process"/>
    <property type="evidence" value="ECO:0007669"/>
    <property type="project" value="UniProtKB-KW"/>
</dbReference>
<keyword evidence="4" id="KW-0812">Transmembrane</keyword>
<organism evidence="6 7">
    <name type="scientific">Candidatus Methylomirabilis limnetica</name>
    <dbReference type="NCBI Taxonomy" id="2033718"/>
    <lineage>
        <taxon>Bacteria</taxon>
        <taxon>Candidatus Methylomirabilota</taxon>
        <taxon>Candidatus Methylomirabilia</taxon>
        <taxon>Candidatus Methylomirabilales</taxon>
        <taxon>Candidatus Methylomirabilaceae</taxon>
        <taxon>Candidatus Methylomirabilis</taxon>
    </lineage>
</organism>
<reference evidence="7" key="2">
    <citation type="journal article" date="2018" name="Environ. Microbiol.">
        <title>Bloom of a denitrifying methanotroph, 'Candidatus Methylomirabilis limnetica', in a deep stratified lake.</title>
        <authorList>
            <person name="Graf J.S."/>
            <person name="Mayr M.J."/>
            <person name="Marchant H.K."/>
            <person name="Tienken D."/>
            <person name="Hach P.F."/>
            <person name="Brand A."/>
            <person name="Schubert C.J."/>
            <person name="Kuypers M.M."/>
            <person name="Milucka J."/>
        </authorList>
    </citation>
    <scope>NUCLEOTIDE SEQUENCE [LARGE SCALE GENOMIC DNA]</scope>
    <source>
        <strain evidence="7">Zug</strain>
    </source>
</reference>
<dbReference type="SUPFAM" id="SSF51905">
    <property type="entry name" value="FAD/NAD(P)-binding domain"/>
    <property type="match status" value="1"/>
</dbReference>
<dbReference type="Gene3D" id="3.30.9.10">
    <property type="entry name" value="D-Amino Acid Oxidase, subunit A, domain 2"/>
    <property type="match status" value="1"/>
</dbReference>
<accession>A0A2T4U096</accession>
<reference evidence="6 7" key="1">
    <citation type="submission" date="2017-09" db="EMBL/GenBank/DDBJ databases">
        <title>Bloom of a denitrifying methanotroph, Candidatus Methylomirabilis limnetica, in a deep stratified lake.</title>
        <authorList>
            <person name="Graf J.S."/>
            <person name="Marchant H.K."/>
            <person name="Tienken D."/>
            <person name="Hach P.F."/>
            <person name="Brand A."/>
            <person name="Schubert C.J."/>
            <person name="Kuypers M.M."/>
            <person name="Milucka J."/>
        </authorList>
    </citation>
    <scope>NUCLEOTIDE SEQUENCE [LARGE SCALE GENOMIC DNA]</scope>
    <source>
        <strain evidence="6 7">Zug</strain>
    </source>
</reference>
<sequence>MAKGADVIIIGGGIIGVACAYALTRAHVKRVVLIERGQLGREASRASAGMLAPQAEAEGPGPFFDLCLAARDRYLTLADELRDATGEDIEYCKWGLLHLLDSTEHEAANGRVVWQRAAGLRVEELSGREVRAMEPILNPKIGGALFFPDEAHIRPCTVVSGLAAGARAGGAEILENVEAIDFILGEDRLRGVNIGGKTILADTIVACAGAWSGRLLDLIGHRLPMEPVRGQIVRARFERPPLTHLVWGPLGYLVPRLNGELLIGTTVEQAGFASTATLAGVAELCEAAKAMVPSLMTAPLDRTWAGLRPRLPDGLPAIGRFANIPNLIVATGHYRSGILLGPLTGELVADLILDKEPPFPLQAFSPDRFGPS</sequence>
<feature type="transmembrane region" description="Helical" evidence="4">
    <location>
        <begin position="7"/>
        <end position="24"/>
    </location>
</feature>
<evidence type="ECO:0000313" key="7">
    <source>
        <dbReference type="Proteomes" id="UP000241436"/>
    </source>
</evidence>
<dbReference type="GO" id="GO:0005737">
    <property type="term" value="C:cytoplasm"/>
    <property type="evidence" value="ECO:0007669"/>
    <property type="project" value="TreeGrafter"/>
</dbReference>
<dbReference type="Gene3D" id="3.50.50.60">
    <property type="entry name" value="FAD/NAD(P)-binding domain"/>
    <property type="match status" value="1"/>
</dbReference>
<dbReference type="PANTHER" id="PTHR13847:SF289">
    <property type="entry name" value="GLYCINE OXIDASE"/>
    <property type="match status" value="1"/>
</dbReference>
<dbReference type="GO" id="GO:0009229">
    <property type="term" value="P:thiamine diphosphate biosynthetic process"/>
    <property type="evidence" value="ECO:0007669"/>
    <property type="project" value="UniProtKB-UniPathway"/>
</dbReference>
<dbReference type="Pfam" id="PF01266">
    <property type="entry name" value="DAO"/>
    <property type="match status" value="1"/>
</dbReference>
<keyword evidence="2" id="KW-0784">Thiamine biosynthesis</keyword>
<dbReference type="GO" id="GO:0050660">
    <property type="term" value="F:flavin adenine dinucleotide binding"/>
    <property type="evidence" value="ECO:0007669"/>
    <property type="project" value="InterPro"/>
</dbReference>
<evidence type="ECO:0000256" key="2">
    <source>
        <dbReference type="ARBA" id="ARBA00022977"/>
    </source>
</evidence>
<dbReference type="AlphaFoldDB" id="A0A2T4U096"/>
<keyword evidence="3" id="KW-0560">Oxidoreductase</keyword>
<name>A0A2T4U096_9BACT</name>
<evidence type="ECO:0000313" key="6">
    <source>
        <dbReference type="EMBL" id="PTL36796.1"/>
    </source>
</evidence>
<dbReference type="SUPFAM" id="SSF54373">
    <property type="entry name" value="FAD-linked reductases, C-terminal domain"/>
    <property type="match status" value="1"/>
</dbReference>
<gene>
    <name evidence="6" type="primary">thiO</name>
    <name evidence="6" type="ORF">CLG94_02140</name>
</gene>
<feature type="domain" description="FAD dependent oxidoreductase" evidence="5">
    <location>
        <begin position="6"/>
        <end position="351"/>
    </location>
</feature>
<dbReference type="UniPathway" id="UPA00060"/>
<dbReference type="RefSeq" id="WP_107561260.1">
    <property type="nucleotide sequence ID" value="NZ_NVQC01000011.1"/>
</dbReference>
<dbReference type="NCBIfam" id="TIGR02352">
    <property type="entry name" value="thiamin_ThiO"/>
    <property type="match status" value="1"/>
</dbReference>
<keyword evidence="4" id="KW-1133">Transmembrane helix</keyword>
<dbReference type="PANTHER" id="PTHR13847">
    <property type="entry name" value="SARCOSINE DEHYDROGENASE-RELATED"/>
    <property type="match status" value="1"/>
</dbReference>
<evidence type="ECO:0000256" key="1">
    <source>
        <dbReference type="ARBA" id="ARBA00004948"/>
    </source>
</evidence>
<proteinExistence type="predicted"/>
<evidence type="ECO:0000259" key="5">
    <source>
        <dbReference type="Pfam" id="PF01266"/>
    </source>
</evidence>
<dbReference type="InterPro" id="IPR036188">
    <property type="entry name" value="FAD/NAD-bd_sf"/>
</dbReference>
<comment type="caution">
    <text evidence="6">The sequence shown here is derived from an EMBL/GenBank/DDBJ whole genome shotgun (WGS) entry which is preliminary data.</text>
</comment>
<protein>
    <submittedName>
        <fullName evidence="6">Glycine oxidase ThiO</fullName>
    </submittedName>
</protein>
<evidence type="ECO:0000256" key="3">
    <source>
        <dbReference type="ARBA" id="ARBA00023002"/>
    </source>
</evidence>
<keyword evidence="7" id="KW-1185">Reference proteome</keyword>
<dbReference type="PROSITE" id="PS51257">
    <property type="entry name" value="PROKAR_LIPOPROTEIN"/>
    <property type="match status" value="1"/>
</dbReference>